<dbReference type="AlphaFoldDB" id="A0A9D2S0N8"/>
<sequence length="160" mass="18073">MFVGHINANEDLSVYPAALQRAIQCLKDMPLATHEPGRFELDGDKLILQVIDQNTAPRENQRPEVHRKYIDVQFLAAGGPEQIGWYPDLGDNEVEEELLETRDIIFYKNNPNAKESRIAMTPGTYAVFFPWDVHIPAIEVNGESAAIRKIVLKVAMDSLK</sequence>
<dbReference type="EMBL" id="DWYA01000052">
    <property type="protein sequence ID" value="HJB39813.1"/>
    <property type="molecule type" value="Genomic_DNA"/>
</dbReference>
<proteinExistence type="predicted"/>
<organism evidence="1 2">
    <name type="scientific">Candidatus Ruthenibacterium avium</name>
    <dbReference type="NCBI Taxonomy" id="2838751"/>
    <lineage>
        <taxon>Bacteria</taxon>
        <taxon>Bacillati</taxon>
        <taxon>Bacillota</taxon>
        <taxon>Clostridia</taxon>
        <taxon>Eubacteriales</taxon>
        <taxon>Oscillospiraceae</taxon>
        <taxon>Ruthenibacterium</taxon>
    </lineage>
</organism>
<dbReference type="SUPFAM" id="SSF51197">
    <property type="entry name" value="Clavaminate synthase-like"/>
    <property type="match status" value="1"/>
</dbReference>
<accession>A0A9D2S0N8</accession>
<evidence type="ECO:0000313" key="2">
    <source>
        <dbReference type="Proteomes" id="UP000824209"/>
    </source>
</evidence>
<dbReference type="NCBIfam" id="TIGR00022">
    <property type="entry name" value="YhcH/YjgK/YiaL family protein"/>
    <property type="match status" value="1"/>
</dbReference>
<dbReference type="Pfam" id="PF04074">
    <property type="entry name" value="DUF386"/>
    <property type="match status" value="1"/>
</dbReference>
<dbReference type="PANTHER" id="PTHR34986:SF1">
    <property type="entry name" value="PROTEIN YIAL"/>
    <property type="match status" value="1"/>
</dbReference>
<dbReference type="InterPro" id="IPR037012">
    <property type="entry name" value="NanQ/TabA/YiaL_sf"/>
</dbReference>
<dbReference type="InterPro" id="IPR004375">
    <property type="entry name" value="NanQ/TabA/YiaL"/>
</dbReference>
<evidence type="ECO:0000313" key="1">
    <source>
        <dbReference type="EMBL" id="HJB39813.1"/>
    </source>
</evidence>
<dbReference type="Proteomes" id="UP000824209">
    <property type="component" value="Unassembled WGS sequence"/>
</dbReference>
<reference evidence="1" key="2">
    <citation type="submission" date="2021-04" db="EMBL/GenBank/DDBJ databases">
        <authorList>
            <person name="Gilroy R."/>
        </authorList>
    </citation>
    <scope>NUCLEOTIDE SEQUENCE</scope>
    <source>
        <strain evidence="1">ChiBcec8-14828</strain>
    </source>
</reference>
<name>A0A9D2S0N8_9FIRM</name>
<comment type="caution">
    <text evidence="1">The sequence shown here is derived from an EMBL/GenBank/DDBJ whole genome shotgun (WGS) entry which is preliminary data.</text>
</comment>
<dbReference type="PANTHER" id="PTHR34986">
    <property type="entry name" value="EVOLVED BETA-GALACTOSIDASE SUBUNIT BETA"/>
    <property type="match status" value="1"/>
</dbReference>
<dbReference type="Gene3D" id="2.60.120.370">
    <property type="entry name" value="YhcH/YjgK/YiaL"/>
    <property type="match status" value="1"/>
</dbReference>
<dbReference type="GO" id="GO:0005829">
    <property type="term" value="C:cytosol"/>
    <property type="evidence" value="ECO:0007669"/>
    <property type="project" value="TreeGrafter"/>
</dbReference>
<gene>
    <name evidence="1" type="ORF">H9943_05395</name>
</gene>
<protein>
    <submittedName>
        <fullName evidence="1">YhcH/YjgK/YiaL family protein</fullName>
    </submittedName>
</protein>
<reference evidence="1" key="1">
    <citation type="journal article" date="2021" name="PeerJ">
        <title>Extensive microbial diversity within the chicken gut microbiome revealed by metagenomics and culture.</title>
        <authorList>
            <person name="Gilroy R."/>
            <person name="Ravi A."/>
            <person name="Getino M."/>
            <person name="Pursley I."/>
            <person name="Horton D.L."/>
            <person name="Alikhan N.F."/>
            <person name="Baker D."/>
            <person name="Gharbi K."/>
            <person name="Hall N."/>
            <person name="Watson M."/>
            <person name="Adriaenssens E.M."/>
            <person name="Foster-Nyarko E."/>
            <person name="Jarju S."/>
            <person name="Secka A."/>
            <person name="Antonio M."/>
            <person name="Oren A."/>
            <person name="Chaudhuri R.R."/>
            <person name="La Ragione R."/>
            <person name="Hildebrand F."/>
            <person name="Pallen M.J."/>
        </authorList>
    </citation>
    <scope>NUCLEOTIDE SEQUENCE</scope>
    <source>
        <strain evidence="1">ChiBcec8-14828</strain>
    </source>
</reference>